<feature type="transmembrane region" description="Helical" evidence="1">
    <location>
        <begin position="24"/>
        <end position="47"/>
    </location>
</feature>
<proteinExistence type="predicted"/>
<feature type="transmembrane region" description="Helical" evidence="1">
    <location>
        <begin position="121"/>
        <end position="144"/>
    </location>
</feature>
<keyword evidence="1" id="KW-1133">Transmembrane helix</keyword>
<evidence type="ECO:0000313" key="3">
    <source>
        <dbReference type="Proteomes" id="UP001527882"/>
    </source>
</evidence>
<dbReference type="EMBL" id="JAQAGZ010000011">
    <property type="protein sequence ID" value="MCZ8514379.1"/>
    <property type="molecule type" value="Genomic_DNA"/>
</dbReference>
<evidence type="ECO:0000256" key="1">
    <source>
        <dbReference type="SAM" id="Phobius"/>
    </source>
</evidence>
<accession>A0ABT4QC25</accession>
<keyword evidence="1" id="KW-0812">Transmembrane</keyword>
<keyword evidence="3" id="KW-1185">Reference proteome</keyword>
<feature type="transmembrane region" description="Helical" evidence="1">
    <location>
        <begin position="89"/>
        <end position="109"/>
    </location>
</feature>
<comment type="caution">
    <text evidence="2">The sequence shown here is derived from an EMBL/GenBank/DDBJ whole genome shotgun (WGS) entry which is preliminary data.</text>
</comment>
<evidence type="ECO:0000313" key="2">
    <source>
        <dbReference type="EMBL" id="MCZ8514379.1"/>
    </source>
</evidence>
<protein>
    <submittedName>
        <fullName evidence="2">Uncharacterized protein</fullName>
    </submittedName>
</protein>
<keyword evidence="1" id="KW-0472">Membrane</keyword>
<reference evidence="2 3" key="1">
    <citation type="submission" date="2022-12" db="EMBL/GenBank/DDBJ databases">
        <title>Draft genome sequence of Paenibacillus sp. dW9.</title>
        <authorList>
            <person name="Choi E.-W."/>
            <person name="Kim D.-U."/>
        </authorList>
    </citation>
    <scope>NUCLEOTIDE SEQUENCE [LARGE SCALE GENOMIC DNA]</scope>
    <source>
        <strain evidence="3">dW9</strain>
    </source>
</reference>
<organism evidence="2 3">
    <name type="scientific">Paenibacillus gyeongsangnamensis</name>
    <dbReference type="NCBI Taxonomy" id="3388067"/>
    <lineage>
        <taxon>Bacteria</taxon>
        <taxon>Bacillati</taxon>
        <taxon>Bacillota</taxon>
        <taxon>Bacilli</taxon>
        <taxon>Bacillales</taxon>
        <taxon>Paenibacillaceae</taxon>
        <taxon>Paenibacillus</taxon>
    </lineage>
</organism>
<gene>
    <name evidence="2" type="ORF">O9H85_18520</name>
</gene>
<sequence length="174" mass="19215">MSWPDGHKPSIEVKLIWEGMDRMLMLFAVLGGIIGLAVTGSAVLLAWTLYSRRGSNPAPGAVSGLAAAKEPPYWMEAAPYLLRWTVFDYALIVLFAIGGMLLFTDLIAVLRDAELYPPYHYPYLLCGFVFTAAGMLMQFVRLAVTLALVRRGRPVLTPDHHDHPGHAEHPEQGI</sequence>
<dbReference type="RefSeq" id="WP_269882893.1">
    <property type="nucleotide sequence ID" value="NZ_JAQAGZ010000011.1"/>
</dbReference>
<dbReference type="Proteomes" id="UP001527882">
    <property type="component" value="Unassembled WGS sequence"/>
</dbReference>
<name>A0ABT4QC25_9BACL</name>